<proteinExistence type="inferred from homology"/>
<gene>
    <name evidence="13" type="ORF">HHI36_009676</name>
</gene>
<dbReference type="InterPro" id="IPR055063">
    <property type="entry name" value="Rib_mS39_PPR"/>
</dbReference>
<keyword evidence="4" id="KW-0677">Repeat</keyword>
<dbReference type="FunFam" id="1.25.40.10:FF:001004">
    <property type="entry name" value="Protein PTCD3 homolog, mitochondrial"/>
    <property type="match status" value="1"/>
</dbReference>
<dbReference type="Pfam" id="PF22330">
    <property type="entry name" value="Rib_mS39_PPR"/>
    <property type="match status" value="1"/>
</dbReference>
<evidence type="ECO:0000313" key="13">
    <source>
        <dbReference type="EMBL" id="KAL3265472.1"/>
    </source>
</evidence>
<dbReference type="GO" id="GO:0005739">
    <property type="term" value="C:mitochondrion"/>
    <property type="evidence" value="ECO:0007669"/>
    <property type="project" value="UniProtKB-SubCell"/>
</dbReference>
<dbReference type="InterPro" id="IPR037387">
    <property type="entry name" value="PTCD3"/>
</dbReference>
<evidence type="ECO:0000256" key="7">
    <source>
        <dbReference type="ARBA" id="ARBA00022946"/>
    </source>
</evidence>
<dbReference type="InterPro" id="IPR002885">
    <property type="entry name" value="PPR_rpt"/>
</dbReference>
<keyword evidence="10" id="KW-0687">Ribonucleoprotein</keyword>
<evidence type="ECO:0000256" key="12">
    <source>
        <dbReference type="PROSITE-ProRule" id="PRU00708"/>
    </source>
</evidence>
<keyword evidence="6" id="KW-0694">RNA-binding</keyword>
<evidence type="ECO:0000256" key="2">
    <source>
        <dbReference type="ARBA" id="ARBA00008551"/>
    </source>
</evidence>
<evidence type="ECO:0000256" key="6">
    <source>
        <dbReference type="ARBA" id="ARBA00022884"/>
    </source>
</evidence>
<evidence type="ECO:0000256" key="8">
    <source>
        <dbReference type="ARBA" id="ARBA00022980"/>
    </source>
</evidence>
<keyword evidence="3" id="KW-0699">rRNA-binding</keyword>
<evidence type="ECO:0000256" key="9">
    <source>
        <dbReference type="ARBA" id="ARBA00023128"/>
    </source>
</evidence>
<evidence type="ECO:0000256" key="1">
    <source>
        <dbReference type="ARBA" id="ARBA00004173"/>
    </source>
</evidence>
<evidence type="ECO:0000313" key="14">
    <source>
        <dbReference type="Proteomes" id="UP001516400"/>
    </source>
</evidence>
<dbReference type="PANTHER" id="PTHR16276">
    <property type="entry name" value="PENTATRICOPEPTIDE REPEAT DOMAIN-CONTAINING PROTEIN 3"/>
    <property type="match status" value="1"/>
</dbReference>
<keyword evidence="9" id="KW-0496">Mitochondrion</keyword>
<sequence length="658" mass="75861">MNIQLLQCARMNYSSSRISHKTISISLIWRRMNCTVGSTTEEIVIPQKIPRGPTDILRALESTIVKDPTAAHYKFHDDPYLIPNSNLGKRSLSMAQEAGRKAAHWVRKENVDLFQHKEAEPFINMFAPPKVYKEDSIVSIDDLKECIEKVNVDDSILVYKLLKGKSVEIELEVMQSMLELLCFYNSQDSLPEEFIEERWFRQSAKGERQRKTWKDGAFAEEIFISIKEPNAEAYSAIIQGMGKYYQIDRATQLFEEAKQKGLTLNVNTYNTLIEAGNLLKENYDMRWSYIVQLLNEMNDKKLKPNLGTLNALLYCLSSMGSKVSKDYALKSLSEFRKFGIEPSLASWSFILQIYCKERGPTSTILFDIMNEIENKEHMIRDIRDVNFFVTAMNICRYHLNDVSLAKRVDKLLHYGNNYNLIGDSFRESLYYRHFFILSVNSEPIQEFMQNVYDKLVPHIYTPELSVIEEILKSIEISGAIEFLPKLWSDMIIFDLCRKESILNFVIDIMISNEPKNDPDLVEKFANIGADIYEKVMNQNEMKTNLITVTGDMLGNIMVLFLRNKSFDKAWDLFITLDKQQQKVLGVPRFESLSALIDACIEEKVPSKAILCLAYAADVGYENVDELAKELQSKLTLDETHLQKLSKIVGQHVIIETNE</sequence>
<dbReference type="Pfam" id="PF13812">
    <property type="entry name" value="PPR_3"/>
    <property type="match status" value="1"/>
</dbReference>
<comment type="subcellular location">
    <subcellularLocation>
        <location evidence="1">Mitochondrion</location>
    </subcellularLocation>
</comment>
<dbReference type="GO" id="GO:1990904">
    <property type="term" value="C:ribonucleoprotein complex"/>
    <property type="evidence" value="ECO:0007669"/>
    <property type="project" value="UniProtKB-KW"/>
</dbReference>
<comment type="similarity">
    <text evidence="2">Belongs to the mitochondrion-specific ribosomal protein mS39 family.</text>
</comment>
<keyword evidence="5" id="KW-0810">Translation regulation</keyword>
<keyword evidence="14" id="KW-1185">Reference proteome</keyword>
<evidence type="ECO:0000256" key="5">
    <source>
        <dbReference type="ARBA" id="ARBA00022845"/>
    </source>
</evidence>
<name>A0ABD2MGK6_9CUCU</name>
<protein>
    <recommendedName>
        <fullName evidence="11">Small ribosomal subunit protein mS39</fullName>
    </recommendedName>
</protein>
<dbReference type="GO" id="GO:0006417">
    <property type="term" value="P:regulation of translation"/>
    <property type="evidence" value="ECO:0007669"/>
    <property type="project" value="UniProtKB-KW"/>
</dbReference>
<reference evidence="13 14" key="1">
    <citation type="journal article" date="2021" name="BMC Biol.">
        <title>Horizontally acquired antibacterial genes associated with adaptive radiation of ladybird beetles.</title>
        <authorList>
            <person name="Li H.S."/>
            <person name="Tang X.F."/>
            <person name="Huang Y.H."/>
            <person name="Xu Z.Y."/>
            <person name="Chen M.L."/>
            <person name="Du X.Y."/>
            <person name="Qiu B.Y."/>
            <person name="Chen P.T."/>
            <person name="Zhang W."/>
            <person name="Slipinski A."/>
            <person name="Escalona H.E."/>
            <person name="Waterhouse R.M."/>
            <person name="Zwick A."/>
            <person name="Pang H."/>
        </authorList>
    </citation>
    <scope>NUCLEOTIDE SEQUENCE [LARGE SCALE GENOMIC DNA]</scope>
    <source>
        <strain evidence="13">SYSU2018</strain>
    </source>
</reference>
<dbReference type="InterPro" id="IPR011990">
    <property type="entry name" value="TPR-like_helical_dom_sf"/>
</dbReference>
<dbReference type="PROSITE" id="PS51375">
    <property type="entry name" value="PPR"/>
    <property type="match status" value="1"/>
</dbReference>
<keyword evidence="8" id="KW-0689">Ribosomal protein</keyword>
<dbReference type="AlphaFoldDB" id="A0ABD2MGK6"/>
<feature type="repeat" description="PPR" evidence="12">
    <location>
        <begin position="230"/>
        <end position="264"/>
    </location>
</feature>
<evidence type="ECO:0000256" key="3">
    <source>
        <dbReference type="ARBA" id="ARBA00022730"/>
    </source>
</evidence>
<evidence type="ECO:0000256" key="10">
    <source>
        <dbReference type="ARBA" id="ARBA00023274"/>
    </source>
</evidence>
<dbReference type="GO" id="GO:0005840">
    <property type="term" value="C:ribosome"/>
    <property type="evidence" value="ECO:0007669"/>
    <property type="project" value="UniProtKB-KW"/>
</dbReference>
<dbReference type="Gene3D" id="1.25.40.10">
    <property type="entry name" value="Tetratricopeptide repeat domain"/>
    <property type="match status" value="2"/>
</dbReference>
<dbReference type="Proteomes" id="UP001516400">
    <property type="component" value="Unassembled WGS sequence"/>
</dbReference>
<evidence type="ECO:0000256" key="4">
    <source>
        <dbReference type="ARBA" id="ARBA00022737"/>
    </source>
</evidence>
<dbReference type="GO" id="GO:0019843">
    <property type="term" value="F:rRNA binding"/>
    <property type="evidence" value="ECO:0007669"/>
    <property type="project" value="UniProtKB-KW"/>
</dbReference>
<dbReference type="PANTHER" id="PTHR16276:SF1">
    <property type="entry name" value="SMALL RIBOSOMAL SUBUNIT PROTEIN MS39"/>
    <property type="match status" value="1"/>
</dbReference>
<evidence type="ECO:0000256" key="11">
    <source>
        <dbReference type="ARBA" id="ARBA00035134"/>
    </source>
</evidence>
<comment type="caution">
    <text evidence="13">The sequence shown here is derived from an EMBL/GenBank/DDBJ whole genome shotgun (WGS) entry which is preliminary data.</text>
</comment>
<dbReference type="EMBL" id="JABFTP020000001">
    <property type="protein sequence ID" value="KAL3265472.1"/>
    <property type="molecule type" value="Genomic_DNA"/>
</dbReference>
<keyword evidence="7" id="KW-0809">Transit peptide</keyword>
<organism evidence="13 14">
    <name type="scientific">Cryptolaemus montrouzieri</name>
    <dbReference type="NCBI Taxonomy" id="559131"/>
    <lineage>
        <taxon>Eukaryota</taxon>
        <taxon>Metazoa</taxon>
        <taxon>Ecdysozoa</taxon>
        <taxon>Arthropoda</taxon>
        <taxon>Hexapoda</taxon>
        <taxon>Insecta</taxon>
        <taxon>Pterygota</taxon>
        <taxon>Neoptera</taxon>
        <taxon>Endopterygota</taxon>
        <taxon>Coleoptera</taxon>
        <taxon>Polyphaga</taxon>
        <taxon>Cucujiformia</taxon>
        <taxon>Coccinelloidea</taxon>
        <taxon>Coccinellidae</taxon>
        <taxon>Scymninae</taxon>
        <taxon>Scymnini</taxon>
        <taxon>Cryptolaemus</taxon>
    </lineage>
</organism>
<accession>A0ABD2MGK6</accession>